<evidence type="ECO:0000313" key="1">
    <source>
        <dbReference type="EMBL" id="CAD8078621.1"/>
    </source>
</evidence>
<dbReference type="PANTHER" id="PTHR48207:SF3">
    <property type="entry name" value="SUCCINATE--HYDROXYMETHYLGLUTARATE COA-TRANSFERASE"/>
    <property type="match status" value="1"/>
</dbReference>
<dbReference type="AlphaFoldDB" id="A0A8S1MJI3"/>
<accession>A0A8S1MJI3</accession>
<gene>
    <name evidence="1" type="ORF">PPRIM_AZ9-3.1.T0600167</name>
</gene>
<dbReference type="OMA" id="IIAGPYC"/>
<evidence type="ECO:0000313" key="2">
    <source>
        <dbReference type="Proteomes" id="UP000688137"/>
    </source>
</evidence>
<evidence type="ECO:0008006" key="3">
    <source>
        <dbReference type="Google" id="ProtNLM"/>
    </source>
</evidence>
<dbReference type="InterPro" id="IPR050483">
    <property type="entry name" value="CoA-transferase_III_domain"/>
</dbReference>
<dbReference type="Proteomes" id="UP000688137">
    <property type="component" value="Unassembled WGS sequence"/>
</dbReference>
<organism evidence="1 2">
    <name type="scientific">Paramecium primaurelia</name>
    <dbReference type="NCBI Taxonomy" id="5886"/>
    <lineage>
        <taxon>Eukaryota</taxon>
        <taxon>Sar</taxon>
        <taxon>Alveolata</taxon>
        <taxon>Ciliophora</taxon>
        <taxon>Intramacronucleata</taxon>
        <taxon>Oligohymenophorea</taxon>
        <taxon>Peniculida</taxon>
        <taxon>Parameciidae</taxon>
        <taxon>Paramecium</taxon>
    </lineage>
</organism>
<protein>
    <recommendedName>
        <fullName evidence="3">CoA transferase</fullName>
    </recommendedName>
</protein>
<sequence>MYKQLKVLDLSRILVGPYATMLLSDLGAQVIKVESFEGDETRKWGPPFFNNQSTYFLSINRSKQSICVDLKKGNQFIKQLVEQSDVLVENFTSGVMDRLGLGYDELSKINPRLIYASVNGFGSNNNQPGFDYIMQAETGFMHITGEKDREPMKVGVAIIDVLTALNLCNGIQGALYQRIHTNKGCHIQTSLYESAIASLVNVSGMYLNGQKDMHRMGNQHPSISPYGTFKIKNKYIVIGVAQDNQFQSLCKILNLNHLINDEKYKENKGRVQNSEKLKRIIEEALENWDVENLINEMKKNKIPVGEVKSVGQCLDSQHSKSLNMVIELENGEKIIRNPLCFSNINLDYPKQAPYLNEHRDEICKQFGINNVDKLIQDGILK</sequence>
<reference evidence="1" key="1">
    <citation type="submission" date="2021-01" db="EMBL/GenBank/DDBJ databases">
        <authorList>
            <consortium name="Genoscope - CEA"/>
            <person name="William W."/>
        </authorList>
    </citation>
    <scope>NUCLEOTIDE SEQUENCE</scope>
</reference>
<comment type="caution">
    <text evidence="1">The sequence shown here is derived from an EMBL/GenBank/DDBJ whole genome shotgun (WGS) entry which is preliminary data.</text>
</comment>
<keyword evidence="2" id="KW-1185">Reference proteome</keyword>
<dbReference type="InterPro" id="IPR003673">
    <property type="entry name" value="CoA-Trfase_fam_III"/>
</dbReference>
<dbReference type="EMBL" id="CAJJDM010000061">
    <property type="protein sequence ID" value="CAD8078621.1"/>
    <property type="molecule type" value="Genomic_DNA"/>
</dbReference>
<dbReference type="PANTHER" id="PTHR48207">
    <property type="entry name" value="SUCCINATE--HYDROXYMETHYLGLUTARATE COA-TRANSFERASE"/>
    <property type="match status" value="1"/>
</dbReference>
<proteinExistence type="predicted"/>
<dbReference type="GO" id="GO:0008410">
    <property type="term" value="F:CoA-transferase activity"/>
    <property type="evidence" value="ECO:0007669"/>
    <property type="project" value="TreeGrafter"/>
</dbReference>
<name>A0A8S1MJI3_PARPR</name>
<dbReference type="Pfam" id="PF02515">
    <property type="entry name" value="CoA_transf_3"/>
    <property type="match status" value="1"/>
</dbReference>